<evidence type="ECO:0000313" key="2">
    <source>
        <dbReference type="Proteomes" id="UP000515161"/>
    </source>
</evidence>
<evidence type="ECO:0000313" key="3">
    <source>
        <dbReference type="RefSeq" id="XP_034081332.1"/>
    </source>
</evidence>
<organism evidence="2 3">
    <name type="scientific">Gymnodraco acuticeps</name>
    <name type="common">Antarctic dragonfish</name>
    <dbReference type="NCBI Taxonomy" id="8218"/>
    <lineage>
        <taxon>Eukaryota</taxon>
        <taxon>Metazoa</taxon>
        <taxon>Chordata</taxon>
        <taxon>Craniata</taxon>
        <taxon>Vertebrata</taxon>
        <taxon>Euteleostomi</taxon>
        <taxon>Actinopterygii</taxon>
        <taxon>Neopterygii</taxon>
        <taxon>Teleostei</taxon>
        <taxon>Neoteleostei</taxon>
        <taxon>Acanthomorphata</taxon>
        <taxon>Eupercaria</taxon>
        <taxon>Perciformes</taxon>
        <taxon>Notothenioidei</taxon>
        <taxon>Bathydraconidae</taxon>
        <taxon>Gymnodraco</taxon>
    </lineage>
</organism>
<dbReference type="Gene3D" id="2.40.70.10">
    <property type="entry name" value="Acid Proteases"/>
    <property type="match status" value="1"/>
</dbReference>
<feature type="region of interest" description="Disordered" evidence="1">
    <location>
        <begin position="257"/>
        <end position="290"/>
    </location>
</feature>
<dbReference type="Proteomes" id="UP000515161">
    <property type="component" value="Unplaced"/>
</dbReference>
<protein>
    <submittedName>
        <fullName evidence="3">Uncharacterized protein LOC117552165</fullName>
    </submittedName>
</protein>
<dbReference type="GO" id="GO:0004190">
    <property type="term" value="F:aspartic-type endopeptidase activity"/>
    <property type="evidence" value="ECO:0007669"/>
    <property type="project" value="InterPro"/>
</dbReference>
<accession>A0A6P8W110</accession>
<evidence type="ECO:0000256" key="1">
    <source>
        <dbReference type="SAM" id="MobiDB-lite"/>
    </source>
</evidence>
<dbReference type="GeneID" id="117552165"/>
<feature type="region of interest" description="Disordered" evidence="1">
    <location>
        <begin position="62"/>
        <end position="103"/>
    </location>
</feature>
<dbReference type="AlphaFoldDB" id="A0A6P8W110"/>
<proteinExistence type="predicted"/>
<dbReference type="RefSeq" id="XP_034081332.1">
    <property type="nucleotide sequence ID" value="XM_034225441.1"/>
</dbReference>
<dbReference type="Pfam" id="PF13650">
    <property type="entry name" value="Asp_protease_2"/>
    <property type="match status" value="1"/>
</dbReference>
<dbReference type="OrthoDB" id="8951298at2759"/>
<dbReference type="InterPro" id="IPR021109">
    <property type="entry name" value="Peptidase_aspartic_dom_sf"/>
</dbReference>
<dbReference type="InParanoid" id="A0A6P8W110"/>
<dbReference type="SUPFAM" id="SSF50630">
    <property type="entry name" value="Acid proteases"/>
    <property type="match status" value="1"/>
</dbReference>
<feature type="compositionally biased region" description="Low complexity" evidence="1">
    <location>
        <begin position="257"/>
        <end position="266"/>
    </location>
</feature>
<dbReference type="KEGG" id="gacu:117552165"/>
<name>A0A6P8W110_GYMAC</name>
<dbReference type="InterPro" id="IPR001969">
    <property type="entry name" value="Aspartic_peptidase_AS"/>
</dbReference>
<sequence length="371" mass="39883">MGYRDDGNDKGCFSAANTQTKYQGLLGVWSARTFGQRLPQGTPGPGKRRGARIKENMWNQAQRLPNQTTALLPPTQTSEEGARQHSRGSQTLRSPEEDDSTGVEPVVAVGRAGGDSCYVPVDVEGVPCAALVDTGSTVTLVRADVLPSGTMFEPTSVRLRTVTGELAAMKGRGVLSVSVGGVEVRHPVWIADVQDPCILGLDFLKATGCLLDLQAGTVSFRVGPVITMTRIHNPAEPAGRPPTPTVSTLEIEENPLSVPVSPVTPTQDNSPPVTPGLRHPSTAPPQLPQTEVEEAQSAVLEVWRKNCGGLNPEQQEQLGQLLLEFQGSFAMKEEEVGRTHLVEHEIDTGDSRPIRCRPRRLPLARLPLPTI</sequence>
<dbReference type="GO" id="GO:0006508">
    <property type="term" value="P:proteolysis"/>
    <property type="evidence" value="ECO:0007669"/>
    <property type="project" value="InterPro"/>
</dbReference>
<feature type="compositionally biased region" description="Polar residues" evidence="1">
    <location>
        <begin position="62"/>
        <end position="79"/>
    </location>
</feature>
<gene>
    <name evidence="3" type="primary">LOC117552165</name>
</gene>
<keyword evidence="2" id="KW-1185">Reference proteome</keyword>
<reference evidence="3" key="1">
    <citation type="submission" date="2025-08" db="UniProtKB">
        <authorList>
            <consortium name="RefSeq"/>
        </authorList>
    </citation>
    <scope>IDENTIFICATION</scope>
</reference>
<dbReference type="PROSITE" id="PS00141">
    <property type="entry name" value="ASP_PROTEASE"/>
    <property type="match status" value="1"/>
</dbReference>